<keyword evidence="3" id="KW-1185">Reference proteome</keyword>
<accession>A0A9P4PIV0</accession>
<evidence type="ECO:0000256" key="1">
    <source>
        <dbReference type="SAM" id="MobiDB-lite"/>
    </source>
</evidence>
<protein>
    <submittedName>
        <fullName evidence="2">Uncharacterized protein</fullName>
    </submittedName>
</protein>
<dbReference type="EMBL" id="MU001500">
    <property type="protein sequence ID" value="KAF2444976.1"/>
    <property type="molecule type" value="Genomic_DNA"/>
</dbReference>
<gene>
    <name evidence="2" type="ORF">P171DRAFT_485052</name>
</gene>
<dbReference type="AlphaFoldDB" id="A0A9P4PIV0"/>
<evidence type="ECO:0000313" key="2">
    <source>
        <dbReference type="EMBL" id="KAF2444976.1"/>
    </source>
</evidence>
<feature type="region of interest" description="Disordered" evidence="1">
    <location>
        <begin position="1"/>
        <end position="22"/>
    </location>
</feature>
<proteinExistence type="predicted"/>
<reference evidence="2" key="1">
    <citation type="journal article" date="2020" name="Stud. Mycol.">
        <title>101 Dothideomycetes genomes: a test case for predicting lifestyles and emergence of pathogens.</title>
        <authorList>
            <person name="Haridas S."/>
            <person name="Albert R."/>
            <person name="Binder M."/>
            <person name="Bloem J."/>
            <person name="Labutti K."/>
            <person name="Salamov A."/>
            <person name="Andreopoulos B."/>
            <person name="Baker S."/>
            <person name="Barry K."/>
            <person name="Bills G."/>
            <person name="Bluhm B."/>
            <person name="Cannon C."/>
            <person name="Castanera R."/>
            <person name="Culley D."/>
            <person name="Daum C."/>
            <person name="Ezra D."/>
            <person name="Gonzalez J."/>
            <person name="Henrissat B."/>
            <person name="Kuo A."/>
            <person name="Liang C."/>
            <person name="Lipzen A."/>
            <person name="Lutzoni F."/>
            <person name="Magnuson J."/>
            <person name="Mondo S."/>
            <person name="Nolan M."/>
            <person name="Ohm R."/>
            <person name="Pangilinan J."/>
            <person name="Park H.-J."/>
            <person name="Ramirez L."/>
            <person name="Alfaro M."/>
            <person name="Sun H."/>
            <person name="Tritt A."/>
            <person name="Yoshinaga Y."/>
            <person name="Zwiers L.-H."/>
            <person name="Turgeon B."/>
            <person name="Goodwin S."/>
            <person name="Spatafora J."/>
            <person name="Crous P."/>
            <person name="Grigoriev I."/>
        </authorList>
    </citation>
    <scope>NUCLEOTIDE SEQUENCE</scope>
    <source>
        <strain evidence="2">CBS 690.94</strain>
    </source>
</reference>
<feature type="region of interest" description="Disordered" evidence="1">
    <location>
        <begin position="45"/>
        <end position="77"/>
    </location>
</feature>
<sequence length="77" mass="8332">MPPVRKSTSKKKKAATSASSRVHPRCMNVVAAVDGTTAQNDVVNLTTSGERSYKPPYESPASSSRNKLARQRELLST</sequence>
<organism evidence="2 3">
    <name type="scientific">Karstenula rhodostoma CBS 690.94</name>
    <dbReference type="NCBI Taxonomy" id="1392251"/>
    <lineage>
        <taxon>Eukaryota</taxon>
        <taxon>Fungi</taxon>
        <taxon>Dikarya</taxon>
        <taxon>Ascomycota</taxon>
        <taxon>Pezizomycotina</taxon>
        <taxon>Dothideomycetes</taxon>
        <taxon>Pleosporomycetidae</taxon>
        <taxon>Pleosporales</taxon>
        <taxon>Massarineae</taxon>
        <taxon>Didymosphaeriaceae</taxon>
        <taxon>Karstenula</taxon>
    </lineage>
</organism>
<comment type="caution">
    <text evidence="2">The sequence shown here is derived from an EMBL/GenBank/DDBJ whole genome shotgun (WGS) entry which is preliminary data.</text>
</comment>
<evidence type="ECO:0000313" key="3">
    <source>
        <dbReference type="Proteomes" id="UP000799764"/>
    </source>
</evidence>
<name>A0A9P4PIV0_9PLEO</name>
<dbReference type="Proteomes" id="UP000799764">
    <property type="component" value="Unassembled WGS sequence"/>
</dbReference>